<protein>
    <submittedName>
        <fullName evidence="2">Uncharacterized protein</fullName>
    </submittedName>
</protein>
<sequence>MPLYPVELLRDNFWNGLFFFVQLLVALSTSTDGYVVMWHCFTVLILSYHLYFARIGSEQVSDQSETL</sequence>
<feature type="transmembrane region" description="Helical" evidence="1">
    <location>
        <begin position="35"/>
        <end position="53"/>
    </location>
</feature>
<feature type="transmembrane region" description="Helical" evidence="1">
    <location>
        <begin position="12"/>
        <end position="29"/>
    </location>
</feature>
<keyword evidence="1" id="KW-0472">Membrane</keyword>
<name>A0A0A9BEL4_ARUDO</name>
<reference evidence="2" key="2">
    <citation type="journal article" date="2015" name="Data Brief">
        <title>Shoot transcriptome of the giant reed, Arundo donax.</title>
        <authorList>
            <person name="Barrero R.A."/>
            <person name="Guerrero F.D."/>
            <person name="Moolhuijzen P."/>
            <person name="Goolsby J.A."/>
            <person name="Tidwell J."/>
            <person name="Bellgard S.E."/>
            <person name="Bellgard M.I."/>
        </authorList>
    </citation>
    <scope>NUCLEOTIDE SEQUENCE</scope>
    <source>
        <tissue evidence="2">Shoot tissue taken approximately 20 cm above the soil surface</tissue>
    </source>
</reference>
<evidence type="ECO:0000313" key="2">
    <source>
        <dbReference type="EMBL" id="JAD60578.1"/>
    </source>
</evidence>
<keyword evidence="1" id="KW-1133">Transmembrane helix</keyword>
<proteinExistence type="predicted"/>
<reference evidence="2" key="1">
    <citation type="submission" date="2014-09" db="EMBL/GenBank/DDBJ databases">
        <authorList>
            <person name="Magalhaes I.L.F."/>
            <person name="Oliveira U."/>
            <person name="Santos F.R."/>
            <person name="Vidigal T.H.D.A."/>
            <person name="Brescovit A.D."/>
            <person name="Santos A.J."/>
        </authorList>
    </citation>
    <scope>NUCLEOTIDE SEQUENCE</scope>
    <source>
        <tissue evidence="2">Shoot tissue taken approximately 20 cm above the soil surface</tissue>
    </source>
</reference>
<organism evidence="2">
    <name type="scientific">Arundo donax</name>
    <name type="common">Giant reed</name>
    <name type="synonym">Donax arundinaceus</name>
    <dbReference type="NCBI Taxonomy" id="35708"/>
    <lineage>
        <taxon>Eukaryota</taxon>
        <taxon>Viridiplantae</taxon>
        <taxon>Streptophyta</taxon>
        <taxon>Embryophyta</taxon>
        <taxon>Tracheophyta</taxon>
        <taxon>Spermatophyta</taxon>
        <taxon>Magnoliopsida</taxon>
        <taxon>Liliopsida</taxon>
        <taxon>Poales</taxon>
        <taxon>Poaceae</taxon>
        <taxon>PACMAD clade</taxon>
        <taxon>Arundinoideae</taxon>
        <taxon>Arundineae</taxon>
        <taxon>Arundo</taxon>
    </lineage>
</organism>
<accession>A0A0A9BEL4</accession>
<dbReference type="EMBL" id="GBRH01237317">
    <property type="protein sequence ID" value="JAD60578.1"/>
    <property type="molecule type" value="Transcribed_RNA"/>
</dbReference>
<dbReference type="AlphaFoldDB" id="A0A0A9BEL4"/>
<evidence type="ECO:0000256" key="1">
    <source>
        <dbReference type="SAM" id="Phobius"/>
    </source>
</evidence>
<keyword evidence="1" id="KW-0812">Transmembrane</keyword>